<keyword evidence="2" id="KW-1185">Reference proteome</keyword>
<reference evidence="1 2" key="1">
    <citation type="submission" date="2016-10" db="EMBL/GenBank/DDBJ databases">
        <authorList>
            <person name="de Groot N.N."/>
        </authorList>
    </citation>
    <scope>NUCLEOTIDE SEQUENCE [LARGE SCALE GENOMIC DNA]</scope>
    <source>
        <strain evidence="1 2">DSM 21019</strain>
    </source>
</reference>
<dbReference type="Pfam" id="PF21983">
    <property type="entry name" value="NikA-like"/>
    <property type="match status" value="1"/>
</dbReference>
<proteinExistence type="predicted"/>
<organism evidence="1 2">
    <name type="scientific">Robiginitalea myxolifaciens</name>
    <dbReference type="NCBI Taxonomy" id="400055"/>
    <lineage>
        <taxon>Bacteria</taxon>
        <taxon>Pseudomonadati</taxon>
        <taxon>Bacteroidota</taxon>
        <taxon>Flavobacteriia</taxon>
        <taxon>Flavobacteriales</taxon>
        <taxon>Flavobacteriaceae</taxon>
        <taxon>Robiginitalea</taxon>
    </lineage>
</organism>
<evidence type="ECO:0000313" key="2">
    <source>
        <dbReference type="Proteomes" id="UP000199534"/>
    </source>
</evidence>
<gene>
    <name evidence="1" type="ORF">SAMN04490243_0744</name>
</gene>
<protein>
    <recommendedName>
        <fullName evidence="3">Mobilisation protein (MobC)</fullName>
    </recommendedName>
</protein>
<dbReference type="AlphaFoldDB" id="A0A1I6FVB9"/>
<dbReference type="RefSeq" id="WP_143099913.1">
    <property type="nucleotide sequence ID" value="NZ_FOYQ01000001.1"/>
</dbReference>
<dbReference type="EMBL" id="FOYQ01000001">
    <property type="protein sequence ID" value="SFR33874.1"/>
    <property type="molecule type" value="Genomic_DNA"/>
</dbReference>
<evidence type="ECO:0008006" key="3">
    <source>
        <dbReference type="Google" id="ProtNLM"/>
    </source>
</evidence>
<name>A0A1I6FVB9_9FLAO</name>
<dbReference type="OrthoDB" id="1442511at2"/>
<dbReference type="STRING" id="400055.SAMN04490243_0744"/>
<dbReference type="Proteomes" id="UP000199534">
    <property type="component" value="Unassembled WGS sequence"/>
</dbReference>
<dbReference type="InterPro" id="IPR053842">
    <property type="entry name" value="NikA-like"/>
</dbReference>
<sequence length="128" mass="14862">MEQRKRGRKRLGKKKRYHNVMLRFNDSEYAKLKVLCESFALDISKRGTISPLLRRLVLNQKADEKDRLPDTSNLAYQINKIGNNINQLVKLAHHKNLKNPNTGLQDEIQRTNGLLLELVEIINEEKTG</sequence>
<evidence type="ECO:0000313" key="1">
    <source>
        <dbReference type="EMBL" id="SFR33874.1"/>
    </source>
</evidence>
<accession>A0A1I6FVB9</accession>